<feature type="region of interest" description="Disordered" evidence="1">
    <location>
        <begin position="36"/>
        <end position="82"/>
    </location>
</feature>
<comment type="caution">
    <text evidence="3">The sequence shown here is derived from an EMBL/GenBank/DDBJ whole genome shotgun (WGS) entry which is preliminary data.</text>
</comment>
<dbReference type="Proteomes" id="UP000225706">
    <property type="component" value="Unassembled WGS sequence"/>
</dbReference>
<keyword evidence="3" id="KW-0176">Collagen</keyword>
<dbReference type="AlphaFoldDB" id="A0A2B4SVU8"/>
<sequence length="226" mass="23484">MRISLSMSLTIASKKCAQSCTTGSCCAQGIPGSPGSAGPAGVAGPPGATGPQGPAGSPGVNGYPGGPGPAGPQGTKGPPGPHGGNWKQCVYNNLRDERDNGLITVCVFKKNSNKTGLRVFWNGAFRIYNCNHCCKRWYFTFNSAECSAPLPIDGIAHMRSGGPPNPVKDIHRVRHIEGVCEKVPMGVVRVGLNLGNCGLNISPGDANTGFNSVSRIYIEEVPPPQD</sequence>
<dbReference type="Pfam" id="PF25815">
    <property type="entry name" value="CTHRC1_C"/>
    <property type="match status" value="1"/>
</dbReference>
<dbReference type="EMBL" id="LSMT01000012">
    <property type="protein sequence ID" value="PFX33466.1"/>
    <property type="molecule type" value="Genomic_DNA"/>
</dbReference>
<dbReference type="OrthoDB" id="5985978at2759"/>
<accession>A0A2B4SVU8</accession>
<evidence type="ECO:0000256" key="1">
    <source>
        <dbReference type="SAM" id="MobiDB-lite"/>
    </source>
</evidence>
<feature type="domain" description="CTHRC1 C-terminal" evidence="2">
    <location>
        <begin position="83"/>
        <end position="218"/>
    </location>
</feature>
<gene>
    <name evidence="3" type="primary">CTHRC1</name>
    <name evidence="3" type="ORF">AWC38_SpisGene1740</name>
</gene>
<dbReference type="PANTHER" id="PTHR24637">
    <property type="entry name" value="COLLAGEN"/>
    <property type="match status" value="1"/>
</dbReference>
<organism evidence="3 4">
    <name type="scientific">Stylophora pistillata</name>
    <name type="common">Smooth cauliflower coral</name>
    <dbReference type="NCBI Taxonomy" id="50429"/>
    <lineage>
        <taxon>Eukaryota</taxon>
        <taxon>Metazoa</taxon>
        <taxon>Cnidaria</taxon>
        <taxon>Anthozoa</taxon>
        <taxon>Hexacorallia</taxon>
        <taxon>Scleractinia</taxon>
        <taxon>Astrocoeniina</taxon>
        <taxon>Pocilloporidae</taxon>
        <taxon>Stylophora</taxon>
    </lineage>
</organism>
<protein>
    <submittedName>
        <fullName evidence="3">Collagen triple helix repeat-containing protein 1</fullName>
    </submittedName>
</protein>
<evidence type="ECO:0000313" key="3">
    <source>
        <dbReference type="EMBL" id="PFX33466.1"/>
    </source>
</evidence>
<dbReference type="PANTHER" id="PTHR24637:SF428">
    <property type="entry name" value="SCAVENGER RECEPTOR CLASS A MEMBER 3"/>
    <property type="match status" value="1"/>
</dbReference>
<evidence type="ECO:0000259" key="2">
    <source>
        <dbReference type="Pfam" id="PF25815"/>
    </source>
</evidence>
<name>A0A2B4SVU8_STYPI</name>
<reference evidence="4" key="1">
    <citation type="journal article" date="2017" name="bioRxiv">
        <title>Comparative analysis of the genomes of Stylophora pistillata and Acropora digitifera provides evidence for extensive differences between species of corals.</title>
        <authorList>
            <person name="Voolstra C.R."/>
            <person name="Li Y."/>
            <person name="Liew Y.J."/>
            <person name="Baumgarten S."/>
            <person name="Zoccola D."/>
            <person name="Flot J.-F."/>
            <person name="Tambutte S."/>
            <person name="Allemand D."/>
            <person name="Aranda M."/>
        </authorList>
    </citation>
    <scope>NUCLEOTIDE SEQUENCE [LARGE SCALE GENOMIC DNA]</scope>
</reference>
<dbReference type="InterPro" id="IPR057873">
    <property type="entry name" value="CTHRC1_C"/>
</dbReference>
<keyword evidence="4" id="KW-1185">Reference proteome</keyword>
<proteinExistence type="predicted"/>
<dbReference type="GO" id="GO:0005581">
    <property type="term" value="C:collagen trimer"/>
    <property type="evidence" value="ECO:0007669"/>
    <property type="project" value="UniProtKB-KW"/>
</dbReference>
<feature type="compositionally biased region" description="Low complexity" evidence="1">
    <location>
        <begin position="36"/>
        <end position="61"/>
    </location>
</feature>
<evidence type="ECO:0000313" key="4">
    <source>
        <dbReference type="Proteomes" id="UP000225706"/>
    </source>
</evidence>